<name>A0A402A0K5_9CHLR</name>
<dbReference type="EMBL" id="BIFR01000001">
    <property type="protein sequence ID" value="GCE12644.1"/>
    <property type="molecule type" value="Genomic_DNA"/>
</dbReference>
<comment type="caution">
    <text evidence="1">The sequence shown here is derived from an EMBL/GenBank/DDBJ whole genome shotgun (WGS) entry which is preliminary data.</text>
</comment>
<organism evidence="1 2">
    <name type="scientific">Tengunoibacter tsumagoiensis</name>
    <dbReference type="NCBI Taxonomy" id="2014871"/>
    <lineage>
        <taxon>Bacteria</taxon>
        <taxon>Bacillati</taxon>
        <taxon>Chloroflexota</taxon>
        <taxon>Ktedonobacteria</taxon>
        <taxon>Ktedonobacterales</taxon>
        <taxon>Dictyobacteraceae</taxon>
        <taxon>Tengunoibacter</taxon>
    </lineage>
</organism>
<keyword evidence="2" id="KW-1185">Reference proteome</keyword>
<accession>A0A402A0K5</accession>
<dbReference type="OrthoDB" id="9776971at2"/>
<gene>
    <name evidence="1" type="ORF">KTT_25030</name>
</gene>
<sequence length="479" mass="53310">MHSEFLKLRAGLLLLVVYGLLAGLLPTATAASEDVPSTITVSGTQWGQSTCYIGAVEGSSRFTIADLKDLGINTFHMYGGMTRWEPQDDSPVYGSPSINQIKANPNVINWAYWDNIMTNPPAGSDYWWTGNGPLWQGNARTIFRELKAAGIRPVVTLRNHNTVTNPAWAPNPPTTQADWNVWWEHVFATVYWLNVRNDYNVNDFEIHNEPNLPDHGWGGTFQQYIAFARATHDAIDYVYKTYLPGRTYHLFAPSANTSSSWTAALLQQAPDAFDNLSIHDYAQNNFIHVVEQAHQAQNQLGKTNYPLWVTEWGSYSITDKYSSISMGIKMIQNLIQGSQPGNDYVYGSQIFALYDYATRPLGLIASDGTRRVDYYALRMAIRALQGCRPTFQSMTTNPNLLALTTRDAQGHLYLLVTNQDTTQTANVSADLSALTSGGNGTIWQFDYYHSDQQTSTFSFTGGHLAFSVPANGALLLKIA</sequence>
<dbReference type="AlphaFoldDB" id="A0A402A0K5"/>
<dbReference type="Gene3D" id="2.60.40.1180">
    <property type="entry name" value="Golgi alpha-mannosidase II"/>
    <property type="match status" value="1"/>
</dbReference>
<proteinExistence type="predicted"/>
<dbReference type="Proteomes" id="UP000287352">
    <property type="component" value="Unassembled WGS sequence"/>
</dbReference>
<dbReference type="InterPro" id="IPR017853">
    <property type="entry name" value="GH"/>
</dbReference>
<protein>
    <recommendedName>
        <fullName evidence="3">Glycoside hydrolase family 5 domain-containing protein</fullName>
    </recommendedName>
</protein>
<dbReference type="RefSeq" id="WP_126580244.1">
    <property type="nucleotide sequence ID" value="NZ_BIFR01000001.1"/>
</dbReference>
<dbReference type="Gene3D" id="3.20.20.80">
    <property type="entry name" value="Glycosidases"/>
    <property type="match status" value="1"/>
</dbReference>
<evidence type="ECO:0000313" key="1">
    <source>
        <dbReference type="EMBL" id="GCE12644.1"/>
    </source>
</evidence>
<dbReference type="SUPFAM" id="SSF51445">
    <property type="entry name" value="(Trans)glycosidases"/>
    <property type="match status" value="1"/>
</dbReference>
<dbReference type="InterPro" id="IPR013780">
    <property type="entry name" value="Glyco_hydro_b"/>
</dbReference>
<reference evidence="2" key="1">
    <citation type="submission" date="2018-12" db="EMBL/GenBank/DDBJ databases">
        <title>Tengunoibacter tsumagoiensis gen. nov., sp. nov., Dictyobacter kobayashii sp. nov., D. alpinus sp. nov., and D. joshuensis sp. nov. and description of Dictyobacteraceae fam. nov. within the order Ktedonobacterales isolated from Tengu-no-mugimeshi.</title>
        <authorList>
            <person name="Wang C.M."/>
            <person name="Zheng Y."/>
            <person name="Sakai Y."/>
            <person name="Toyoda A."/>
            <person name="Minakuchi Y."/>
            <person name="Abe K."/>
            <person name="Yokota A."/>
            <person name="Yabe S."/>
        </authorList>
    </citation>
    <scope>NUCLEOTIDE SEQUENCE [LARGE SCALE GENOMIC DNA]</scope>
    <source>
        <strain evidence="2">Uno3</strain>
    </source>
</reference>
<evidence type="ECO:0008006" key="3">
    <source>
        <dbReference type="Google" id="ProtNLM"/>
    </source>
</evidence>
<evidence type="ECO:0000313" key="2">
    <source>
        <dbReference type="Proteomes" id="UP000287352"/>
    </source>
</evidence>